<proteinExistence type="predicted"/>
<protein>
    <recommendedName>
        <fullName evidence="5">HEAT repeat-containing protein</fullName>
    </recommendedName>
</protein>
<dbReference type="Proteomes" id="UP000181981">
    <property type="component" value="Unassembled WGS sequence"/>
</dbReference>
<evidence type="ECO:0000313" key="4">
    <source>
        <dbReference type="Proteomes" id="UP000181981"/>
    </source>
</evidence>
<keyword evidence="3" id="KW-1185">Reference proteome</keyword>
<evidence type="ECO:0000313" key="3">
    <source>
        <dbReference type="Proteomes" id="UP000023772"/>
    </source>
</evidence>
<dbReference type="InterPro" id="IPR016024">
    <property type="entry name" value="ARM-type_fold"/>
</dbReference>
<dbReference type="OrthoDB" id="1121286at2"/>
<sequence>MNKTKINQAIKTQLFSADKDQVLTALNKLKESGNKDYLPILFELMVAGCETEVEKQIQKLLGTVKDKETIPVFINALQEEHFKPIRKNIATSCWQNGLDFSDDIEVFVDLVINDNWETAFEAFTVIDNMEHFPSAEVMKPIKLKIARALKVADERRAYMLEELLKLST</sequence>
<evidence type="ECO:0000313" key="1">
    <source>
        <dbReference type="EMBL" id="AHW62110.1"/>
    </source>
</evidence>
<accession>X5E3S3</accession>
<dbReference type="eggNOG" id="ENOG5033I7I">
    <property type="taxonomic scope" value="Bacteria"/>
</dbReference>
<dbReference type="HOGENOM" id="CLU_1583884_0_0_10"/>
<dbReference type="RefSeq" id="WP_038560313.1">
    <property type="nucleotide sequence ID" value="NZ_FOHT01000005.1"/>
</dbReference>
<evidence type="ECO:0000313" key="2">
    <source>
        <dbReference type="EMBL" id="SET02685.1"/>
    </source>
</evidence>
<dbReference type="STRING" id="1168034.FH5T_15410"/>
<dbReference type="InterPro" id="IPR011989">
    <property type="entry name" value="ARM-like"/>
</dbReference>
<dbReference type="EMBL" id="CP007451">
    <property type="protein sequence ID" value="AHW62110.1"/>
    <property type="molecule type" value="Genomic_DNA"/>
</dbReference>
<organism evidence="2 4">
    <name type="scientific">Draconibacterium orientale</name>
    <dbReference type="NCBI Taxonomy" id="1168034"/>
    <lineage>
        <taxon>Bacteria</taxon>
        <taxon>Pseudomonadati</taxon>
        <taxon>Bacteroidota</taxon>
        <taxon>Bacteroidia</taxon>
        <taxon>Marinilabiliales</taxon>
        <taxon>Prolixibacteraceae</taxon>
        <taxon>Draconibacterium</taxon>
    </lineage>
</organism>
<gene>
    <name evidence="1" type="ORF">FH5T_15410</name>
    <name evidence="2" type="ORF">SAMN05444285_1052</name>
</gene>
<dbReference type="KEGG" id="dori:FH5T_15410"/>
<reference evidence="1 3" key="1">
    <citation type="submission" date="2014-03" db="EMBL/GenBank/DDBJ databases">
        <title>Complete genome sequence of a deeply braunched marine Bacteroidia bacterium Draconibacterium orientale type strain FH5T.</title>
        <authorList>
            <person name="Li X."/>
            <person name="Wang X."/>
            <person name="Xie Z."/>
            <person name="Du Z."/>
            <person name="Chen G."/>
        </authorList>
    </citation>
    <scope>NUCLEOTIDE SEQUENCE [LARGE SCALE GENOMIC DNA]</scope>
    <source>
        <strain evidence="1 3">FH5</strain>
    </source>
</reference>
<dbReference type="AlphaFoldDB" id="X5E3S3"/>
<reference evidence="2 4" key="2">
    <citation type="submission" date="2016-10" db="EMBL/GenBank/DDBJ databases">
        <authorList>
            <person name="de Groot N.N."/>
        </authorList>
    </citation>
    <scope>NUCLEOTIDE SEQUENCE [LARGE SCALE GENOMIC DNA]</scope>
    <source>
        <strain evidence="2 4">DSM 25947</strain>
    </source>
</reference>
<dbReference type="SUPFAM" id="SSF48371">
    <property type="entry name" value="ARM repeat"/>
    <property type="match status" value="1"/>
</dbReference>
<dbReference type="Proteomes" id="UP000023772">
    <property type="component" value="Chromosome"/>
</dbReference>
<dbReference type="Gene3D" id="1.25.10.10">
    <property type="entry name" value="Leucine-rich Repeat Variant"/>
    <property type="match status" value="1"/>
</dbReference>
<evidence type="ECO:0008006" key="5">
    <source>
        <dbReference type="Google" id="ProtNLM"/>
    </source>
</evidence>
<dbReference type="EMBL" id="FOHT01000005">
    <property type="protein sequence ID" value="SET02685.1"/>
    <property type="molecule type" value="Genomic_DNA"/>
</dbReference>
<name>X5E3S3_9BACT</name>